<keyword evidence="6" id="KW-1185">Reference proteome</keyword>
<dbReference type="Pfam" id="PF02621">
    <property type="entry name" value="VitK2_biosynth"/>
    <property type="match status" value="2"/>
</dbReference>
<sequence length="221" mass="25277">MILGKIDYLNLLPFHVFLKASRLQNATKKSIELKKGTPSKLCDDLRARRIDAGVISSIEARRYKQLDFGICAKGRVNSVLVEKGSKPQKDAQSRSSNMLAKVLGIKGKVLIGDKALKAYLKAPQDFYDLATLWEQKTALPFVFGRFACVKNKKAYEKIIKVFLNKNIKIPRYILNSYSQSRQISQNDILEYLKLIYYKIGKKEQKALKIFISRSRSLHFKA</sequence>
<name>A0ABT8T6H1_9BACT</name>
<evidence type="ECO:0000313" key="6">
    <source>
        <dbReference type="Proteomes" id="UP001171111"/>
    </source>
</evidence>
<evidence type="ECO:0000256" key="1">
    <source>
        <dbReference type="ARBA" id="ARBA00004863"/>
    </source>
</evidence>
<gene>
    <name evidence="4" type="primary">mqnA</name>
    <name evidence="5" type="ORF">Q2362_01660</name>
</gene>
<evidence type="ECO:0000256" key="4">
    <source>
        <dbReference type="HAMAP-Rule" id="MF_00995"/>
    </source>
</evidence>
<dbReference type="HAMAP" id="MF_00995">
    <property type="entry name" value="MqnA"/>
    <property type="match status" value="1"/>
</dbReference>
<dbReference type="EMBL" id="JAULJQ010000002">
    <property type="protein sequence ID" value="MDO2408805.1"/>
    <property type="molecule type" value="Genomic_DNA"/>
</dbReference>
<dbReference type="Gene3D" id="3.40.190.10">
    <property type="entry name" value="Periplasmic binding protein-like II"/>
    <property type="match status" value="2"/>
</dbReference>
<comment type="similarity">
    <text evidence="4">Belongs to the MqnA/MqnD family. MqnA subfamily.</text>
</comment>
<evidence type="ECO:0000313" key="5">
    <source>
        <dbReference type="EMBL" id="MDO2408805.1"/>
    </source>
</evidence>
<dbReference type="PANTHER" id="PTHR37690">
    <property type="entry name" value="CHORISMATE DEHYDRATASE"/>
    <property type="match status" value="1"/>
</dbReference>
<dbReference type="InterPro" id="IPR003773">
    <property type="entry name" value="Menaquinone_biosynth"/>
</dbReference>
<keyword evidence="3 4" id="KW-0456">Lyase</keyword>
<comment type="catalytic activity">
    <reaction evidence="4">
        <text>chorismate = 3-[(1-carboxyvinyl)-oxy]benzoate + H2O</text>
        <dbReference type="Rhea" id="RHEA:40051"/>
        <dbReference type="ChEBI" id="CHEBI:15377"/>
        <dbReference type="ChEBI" id="CHEBI:29748"/>
        <dbReference type="ChEBI" id="CHEBI:76981"/>
        <dbReference type="EC" id="4.2.1.151"/>
    </reaction>
</comment>
<dbReference type="RefSeq" id="WP_302243569.1">
    <property type="nucleotide sequence ID" value="NZ_JAULJQ010000002.1"/>
</dbReference>
<proteinExistence type="inferred from homology"/>
<dbReference type="SUPFAM" id="SSF53850">
    <property type="entry name" value="Periplasmic binding protein-like II"/>
    <property type="match status" value="1"/>
</dbReference>
<comment type="caution">
    <text evidence="5">The sequence shown here is derived from an EMBL/GenBank/DDBJ whole genome shotgun (WGS) entry which is preliminary data.</text>
</comment>
<organism evidence="5 6">
    <name type="scientific">Campylobacter magnus</name>
    <dbReference type="NCBI Taxonomy" id="3026462"/>
    <lineage>
        <taxon>Bacteria</taxon>
        <taxon>Pseudomonadati</taxon>
        <taxon>Campylobacterota</taxon>
        <taxon>Epsilonproteobacteria</taxon>
        <taxon>Campylobacterales</taxon>
        <taxon>Campylobacteraceae</taxon>
        <taxon>Campylobacter</taxon>
    </lineage>
</organism>
<protein>
    <recommendedName>
        <fullName evidence="4">Chorismate dehydratase</fullName>
        <ecNumber evidence="4">4.2.1.151</ecNumber>
    </recommendedName>
    <alternativeName>
        <fullName evidence="4">Menaquinone biosynthetic enzyme MqnA</fullName>
    </alternativeName>
</protein>
<keyword evidence="2 4" id="KW-0474">Menaquinone biosynthesis</keyword>
<comment type="pathway">
    <text evidence="1 4">Quinol/quinone metabolism; menaquinone biosynthesis.</text>
</comment>
<accession>A0ABT8T6H1</accession>
<dbReference type="EC" id="4.2.1.151" evidence="4"/>
<reference evidence="5 6" key="1">
    <citation type="submission" date="2023-06" db="EMBL/GenBank/DDBJ databases">
        <title>Campylobacter magnum sp. nov., isolated from cecal contents of domestic pigs (Sus scrofa domesticus).</title>
        <authorList>
            <person name="Papic B."/>
            <person name="Gruntar I."/>
        </authorList>
    </citation>
    <scope>NUCLEOTIDE SEQUENCE [LARGE SCALE GENOMIC DNA]</scope>
    <source>
        <strain evidence="6">34484-21</strain>
    </source>
</reference>
<dbReference type="PANTHER" id="PTHR37690:SF1">
    <property type="entry name" value="CHORISMATE DEHYDRATASE"/>
    <property type="match status" value="1"/>
</dbReference>
<evidence type="ECO:0000256" key="3">
    <source>
        <dbReference type="ARBA" id="ARBA00023239"/>
    </source>
</evidence>
<comment type="function">
    <text evidence="4">Catalyzes the dehydration of chorismate into 3-[(1-carboxyvinyl)oxy]benzoate, a step in the biosynthesis of menaquinone (MK, vitamin K2).</text>
</comment>
<evidence type="ECO:0000256" key="2">
    <source>
        <dbReference type="ARBA" id="ARBA00022428"/>
    </source>
</evidence>
<dbReference type="Proteomes" id="UP001171111">
    <property type="component" value="Unassembled WGS sequence"/>
</dbReference>
<dbReference type="InterPro" id="IPR030868">
    <property type="entry name" value="MqnA"/>
</dbReference>